<dbReference type="FunCoup" id="F6I0F2">
    <property type="interactions" value="2363"/>
</dbReference>
<protein>
    <recommendedName>
        <fullName evidence="3">Ataxin-10 domain-containing protein</fullName>
    </recommendedName>
</protein>
<dbReference type="InterPro" id="IPR051374">
    <property type="entry name" value="Ataxin-10/CTR86_families"/>
</dbReference>
<dbReference type="PaxDb" id="29760-VIT_04s0044g01190.t01"/>
<dbReference type="InParanoid" id="F6I0F2"/>
<reference evidence="5" key="1">
    <citation type="journal article" date="2007" name="Nature">
        <title>The grapevine genome sequence suggests ancestral hexaploidization in major angiosperm phyla.</title>
        <authorList>
            <consortium name="The French-Italian Public Consortium for Grapevine Genome Characterization."/>
            <person name="Jaillon O."/>
            <person name="Aury J.-M."/>
            <person name="Noel B."/>
            <person name="Policriti A."/>
            <person name="Clepet C."/>
            <person name="Casagrande A."/>
            <person name="Choisne N."/>
            <person name="Aubourg S."/>
            <person name="Vitulo N."/>
            <person name="Jubin C."/>
            <person name="Vezzi A."/>
            <person name="Legeai F."/>
            <person name="Hugueney P."/>
            <person name="Dasilva C."/>
            <person name="Horner D."/>
            <person name="Mica E."/>
            <person name="Jublot D."/>
            <person name="Poulain J."/>
            <person name="Bruyere C."/>
            <person name="Billault A."/>
            <person name="Segurens B."/>
            <person name="Gouyvenoux M."/>
            <person name="Ugarte E."/>
            <person name="Cattonaro F."/>
            <person name="Anthouard V."/>
            <person name="Vico V."/>
            <person name="Del Fabbro C."/>
            <person name="Alaux M."/>
            <person name="Di Gaspero G."/>
            <person name="Dumas V."/>
            <person name="Felice N."/>
            <person name="Paillard S."/>
            <person name="Juman I."/>
            <person name="Moroldo M."/>
            <person name="Scalabrin S."/>
            <person name="Canaguier A."/>
            <person name="Le Clainche I."/>
            <person name="Malacrida G."/>
            <person name="Durand E."/>
            <person name="Pesole G."/>
            <person name="Laucou V."/>
            <person name="Chatelet P."/>
            <person name="Merdinoglu D."/>
            <person name="Delledonne M."/>
            <person name="Pezzotti M."/>
            <person name="Lecharny A."/>
            <person name="Scarpelli C."/>
            <person name="Artiguenave F."/>
            <person name="Pe M.E."/>
            <person name="Valle G."/>
            <person name="Morgante M."/>
            <person name="Caboche M."/>
            <person name="Adam-Blondon A.-F."/>
            <person name="Weissenbach J."/>
            <person name="Quetier F."/>
            <person name="Wincker P."/>
        </authorList>
    </citation>
    <scope>NUCLEOTIDE SEQUENCE [LARGE SCALE GENOMIC DNA]</scope>
    <source>
        <strain evidence="5">cv. Pinot noir / PN40024</strain>
    </source>
</reference>
<evidence type="ECO:0000313" key="5">
    <source>
        <dbReference type="Proteomes" id="UP000009183"/>
    </source>
</evidence>
<dbReference type="Gene3D" id="1.25.10.10">
    <property type="entry name" value="Leucine-rich Repeat Variant"/>
    <property type="match status" value="2"/>
</dbReference>
<evidence type="ECO:0000256" key="1">
    <source>
        <dbReference type="ARBA" id="ARBA00022618"/>
    </source>
</evidence>
<dbReference type="Pfam" id="PF09759">
    <property type="entry name" value="Atx10homo_assoc"/>
    <property type="match status" value="1"/>
</dbReference>
<evidence type="ECO:0000313" key="4">
    <source>
        <dbReference type="EMBL" id="CCB60418.1"/>
    </source>
</evidence>
<dbReference type="InterPro" id="IPR011989">
    <property type="entry name" value="ARM-like"/>
</dbReference>
<dbReference type="STRING" id="29760.F6I0F2"/>
<evidence type="ECO:0000259" key="3">
    <source>
        <dbReference type="Pfam" id="PF09759"/>
    </source>
</evidence>
<proteinExistence type="predicted"/>
<dbReference type="HOGENOM" id="CLU_047334_0_0_1"/>
<dbReference type="SUPFAM" id="SSF48371">
    <property type="entry name" value="ARM repeat"/>
    <property type="match status" value="1"/>
</dbReference>
<dbReference type="GO" id="GO:0005829">
    <property type="term" value="C:cytosol"/>
    <property type="evidence" value="ECO:0000318"/>
    <property type="project" value="GO_Central"/>
</dbReference>
<dbReference type="InterPro" id="IPR019156">
    <property type="entry name" value="Ataxin-10_domain"/>
</dbReference>
<keyword evidence="5" id="KW-1185">Reference proteome</keyword>
<dbReference type="GO" id="GO:0051301">
    <property type="term" value="P:cell division"/>
    <property type="evidence" value="ECO:0007669"/>
    <property type="project" value="UniProtKB-KW"/>
</dbReference>
<keyword evidence="2" id="KW-0131">Cell cycle</keyword>
<dbReference type="PANTHER" id="PTHR13255">
    <property type="entry name" value="ATAXIN-10"/>
    <property type="match status" value="1"/>
</dbReference>
<dbReference type="EMBL" id="FN596506">
    <property type="protein sequence ID" value="CCB60418.1"/>
    <property type="molecule type" value="Genomic_DNA"/>
</dbReference>
<dbReference type="PANTHER" id="PTHR13255:SF0">
    <property type="entry name" value="ATAXIN-10"/>
    <property type="match status" value="1"/>
</dbReference>
<name>F6I0F2_VITVI</name>
<dbReference type="AlphaFoldDB" id="F6I0F2"/>
<keyword evidence="1" id="KW-0132">Cell division</keyword>
<dbReference type="Proteomes" id="UP000009183">
    <property type="component" value="Chromosome 4"/>
</dbReference>
<gene>
    <name evidence="4" type="ordered locus">VIT_04s0044g01190</name>
</gene>
<dbReference type="InterPro" id="IPR016024">
    <property type="entry name" value="ARM-type_fold"/>
</dbReference>
<accession>F6I0F2</accession>
<feature type="domain" description="Ataxin-10" evidence="3">
    <location>
        <begin position="324"/>
        <end position="422"/>
    </location>
</feature>
<evidence type="ECO:0000256" key="2">
    <source>
        <dbReference type="ARBA" id="ARBA00023306"/>
    </source>
</evidence>
<organism evidence="4 5">
    <name type="scientific">Vitis vinifera</name>
    <name type="common">Grape</name>
    <dbReference type="NCBI Taxonomy" id="29760"/>
    <lineage>
        <taxon>Eukaryota</taxon>
        <taxon>Viridiplantae</taxon>
        <taxon>Streptophyta</taxon>
        <taxon>Embryophyta</taxon>
        <taxon>Tracheophyta</taxon>
        <taxon>Spermatophyta</taxon>
        <taxon>Magnoliopsida</taxon>
        <taxon>eudicotyledons</taxon>
        <taxon>Gunneridae</taxon>
        <taxon>Pentapetalae</taxon>
        <taxon>rosids</taxon>
        <taxon>Vitales</taxon>
        <taxon>Vitaceae</taxon>
        <taxon>Viteae</taxon>
        <taxon>Vitis</taxon>
    </lineage>
</organism>
<sequence>MLKFSLPENILQPLFSVSNSSTLDETLELLIEASKTPGGRLDLGSKNILPVVLQLSQSLSYPSGHDILLLSLKLLRNLCAGEMTNQNLFIEQNGVKAVSTILLSFVGLDSDSDYGIIRMGLQLLGNVSLAGERHQRAVWHHFFPAGFLEIARVRTLETSDPLCMVIYTCFDQSHEFITEICGDQGLPILAEIVRTASTVGFEEDWLKLLLSRICLEESHFPMLFSKLCPVGTSGNYERSNAINVLKYSLTILKEICARDAQKSSNEHGSVDVVDLLVSSGLLELLLCLLRDLEPPAIIRKAIKQGENQDGAASYSPKHYPYRGFRRDLVAVIGNCAYRRKHVQNEIRERNGILLLLQQCVTDEENQFLREWGIWCVRNLLEGNVENQRVVAELELQGSVDVPEIAGLGLRVEVDQKTGRAKLVNVS</sequence>
<dbReference type="eggNOG" id="KOG2676">
    <property type="taxonomic scope" value="Eukaryota"/>
</dbReference>